<dbReference type="KEGG" id="rdp:RD2015_2484"/>
<gene>
    <name evidence="1" type="ORF">RD2015_2484</name>
</gene>
<dbReference type="InterPro" id="IPR016024">
    <property type="entry name" value="ARM-type_fold"/>
</dbReference>
<keyword evidence="1" id="KW-0456">Lyase</keyword>
<evidence type="ECO:0000313" key="2">
    <source>
        <dbReference type="Proteomes" id="UP000060699"/>
    </source>
</evidence>
<dbReference type="GO" id="GO:0016829">
    <property type="term" value="F:lyase activity"/>
    <property type="evidence" value="ECO:0007669"/>
    <property type="project" value="UniProtKB-KW"/>
</dbReference>
<dbReference type="SUPFAM" id="SSF48371">
    <property type="entry name" value="ARM repeat"/>
    <property type="match status" value="1"/>
</dbReference>
<dbReference type="Pfam" id="PF13646">
    <property type="entry name" value="HEAT_2"/>
    <property type="match status" value="2"/>
</dbReference>
<protein>
    <submittedName>
        <fullName evidence="1">PBS lyase HEAT domain-containing protein repeat-containing protein</fullName>
    </submittedName>
</protein>
<dbReference type="OrthoDB" id="7359267at2"/>
<dbReference type="RefSeq" id="WP_116001526.1">
    <property type="nucleotide sequence ID" value="NZ_CP013729.1"/>
</dbReference>
<dbReference type="Gene3D" id="1.25.10.10">
    <property type="entry name" value="Leucine-rich Repeat Variant"/>
    <property type="match status" value="1"/>
</dbReference>
<organism evidence="1 2">
    <name type="scientific">Roseateles depolymerans</name>
    <dbReference type="NCBI Taxonomy" id="76731"/>
    <lineage>
        <taxon>Bacteria</taxon>
        <taxon>Pseudomonadati</taxon>
        <taxon>Pseudomonadota</taxon>
        <taxon>Betaproteobacteria</taxon>
        <taxon>Burkholderiales</taxon>
        <taxon>Sphaerotilaceae</taxon>
        <taxon>Roseateles</taxon>
    </lineage>
</organism>
<dbReference type="Proteomes" id="UP000060699">
    <property type="component" value="Chromosome"/>
</dbReference>
<proteinExistence type="predicted"/>
<keyword evidence="2" id="KW-1185">Reference proteome</keyword>
<dbReference type="EMBL" id="CP013729">
    <property type="protein sequence ID" value="ALV06952.1"/>
    <property type="molecule type" value="Genomic_DNA"/>
</dbReference>
<accession>A0A0U3CDZ9</accession>
<dbReference type="PANTHER" id="PTHR12697:SF5">
    <property type="entry name" value="DEOXYHYPUSINE HYDROXYLASE"/>
    <property type="match status" value="1"/>
</dbReference>
<dbReference type="SMART" id="SM00567">
    <property type="entry name" value="EZ_HEAT"/>
    <property type="match status" value="3"/>
</dbReference>
<evidence type="ECO:0000313" key="1">
    <source>
        <dbReference type="EMBL" id="ALV06952.1"/>
    </source>
</evidence>
<name>A0A0U3CDZ9_9BURK</name>
<dbReference type="GO" id="GO:0016491">
    <property type="term" value="F:oxidoreductase activity"/>
    <property type="evidence" value="ECO:0007669"/>
    <property type="project" value="TreeGrafter"/>
</dbReference>
<dbReference type="PANTHER" id="PTHR12697">
    <property type="entry name" value="PBS LYASE HEAT-LIKE PROTEIN"/>
    <property type="match status" value="1"/>
</dbReference>
<dbReference type="InterPro" id="IPR011989">
    <property type="entry name" value="ARM-like"/>
</dbReference>
<dbReference type="InterPro" id="IPR004155">
    <property type="entry name" value="PBS_lyase_HEAT"/>
</dbReference>
<dbReference type="STRING" id="76731.RD2015_2484"/>
<reference evidence="1 2" key="1">
    <citation type="submission" date="2015-12" db="EMBL/GenBank/DDBJ databases">
        <title>Complete genome of Roseateles depolymerans KCTC 42856.</title>
        <authorList>
            <person name="Kim K.M."/>
        </authorList>
    </citation>
    <scope>NUCLEOTIDE SEQUENCE [LARGE SCALE GENOMIC DNA]</scope>
    <source>
        <strain evidence="1 2">KCTC 42856</strain>
    </source>
</reference>
<sequence>MALRKAHTPALHPVHAREHARDFAGLTQQLASPDPVQRRHAARDLAALPQASQVLGQALARETDPSVRQALFTSLGTLASAAAVQALIPLLRSEDAGLRNGAIETLSSMPEVVGPSIQHLLRDPDPDVRLFTVNLLGDLRHDEVNAWLCQVLRQDSEVNVVAAAIEVLAETGSGAERAALLEARSRFADDPFIGFATQVALERIEAP</sequence>
<dbReference type="AlphaFoldDB" id="A0A0U3CDZ9"/>